<dbReference type="InterPro" id="IPR033753">
    <property type="entry name" value="GCV_H/Fam206"/>
</dbReference>
<dbReference type="AlphaFoldDB" id="A0A1V0N1S4"/>
<comment type="similarity">
    <text evidence="1 3">Belongs to the GcvH family.</text>
</comment>
<evidence type="ECO:0000259" key="5">
    <source>
        <dbReference type="PROSITE" id="PS50968"/>
    </source>
</evidence>
<dbReference type="HAMAP" id="MF_00272">
    <property type="entry name" value="GcvH"/>
    <property type="match status" value="1"/>
</dbReference>
<dbReference type="Pfam" id="PF01597">
    <property type="entry name" value="GCV_H"/>
    <property type="match status" value="1"/>
</dbReference>
<dbReference type="InterPro" id="IPR017453">
    <property type="entry name" value="GCV_H_sub"/>
</dbReference>
<dbReference type="Gene3D" id="2.40.50.100">
    <property type="match status" value="1"/>
</dbReference>
<dbReference type="RefSeq" id="WP_081141349.1">
    <property type="nucleotide sequence ID" value="NZ_CP015363.1"/>
</dbReference>
<dbReference type="GO" id="GO:0005960">
    <property type="term" value="C:glycine cleavage complex"/>
    <property type="evidence" value="ECO:0007669"/>
    <property type="project" value="InterPro"/>
</dbReference>
<keyword evidence="7" id="KW-1185">Reference proteome</keyword>
<name>A0A1V0N1S4_9ARCH</name>
<dbReference type="NCBIfam" id="NF002270">
    <property type="entry name" value="PRK01202.1"/>
    <property type="match status" value="1"/>
</dbReference>
<dbReference type="PANTHER" id="PTHR11715">
    <property type="entry name" value="GLYCINE CLEAVAGE SYSTEM H PROTEIN"/>
    <property type="match status" value="1"/>
</dbReference>
<dbReference type="CDD" id="cd06848">
    <property type="entry name" value="GCS_H"/>
    <property type="match status" value="1"/>
</dbReference>
<feature type="modified residue" description="N6-lipoyllysine" evidence="3 4">
    <location>
        <position position="64"/>
    </location>
</feature>
<organism evidence="6 7">
    <name type="scientific">Ferroplasma acidiphilum</name>
    <dbReference type="NCBI Taxonomy" id="74969"/>
    <lineage>
        <taxon>Archaea</taxon>
        <taxon>Methanobacteriati</taxon>
        <taxon>Thermoplasmatota</taxon>
        <taxon>Thermoplasmata</taxon>
        <taxon>Thermoplasmatales</taxon>
        <taxon>Ferroplasmaceae</taxon>
        <taxon>Ferroplasma</taxon>
    </lineage>
</organism>
<sequence length="124" mass="14060">MSKIPENLKYTKSHEWFKIDGDVATVGITDFAQHQLTDIVYVDMPKKGTVKKAGETLLTIESVKSAEDVFFPVTGEVIETNEELDKKPELVNSDCYTNWLVKIKLTDNKYDSMTAAEYKSYIGE</sequence>
<dbReference type="EMBL" id="CP015363">
    <property type="protein sequence ID" value="ARD84044.1"/>
    <property type="molecule type" value="Genomic_DNA"/>
</dbReference>
<accession>A0A1V0N1S4</accession>
<dbReference type="Proteomes" id="UP000192050">
    <property type="component" value="Chromosome"/>
</dbReference>
<evidence type="ECO:0000256" key="4">
    <source>
        <dbReference type="PIRSR" id="PIRSR617453-50"/>
    </source>
</evidence>
<dbReference type="GO" id="GO:0005829">
    <property type="term" value="C:cytosol"/>
    <property type="evidence" value="ECO:0007669"/>
    <property type="project" value="TreeGrafter"/>
</dbReference>
<dbReference type="NCBIfam" id="TIGR00527">
    <property type="entry name" value="gcvH"/>
    <property type="match status" value="1"/>
</dbReference>
<dbReference type="SUPFAM" id="SSF51230">
    <property type="entry name" value="Single hybrid motif"/>
    <property type="match status" value="1"/>
</dbReference>
<dbReference type="GO" id="GO:0009249">
    <property type="term" value="P:protein lipoylation"/>
    <property type="evidence" value="ECO:0007669"/>
    <property type="project" value="TreeGrafter"/>
</dbReference>
<gene>
    <name evidence="3" type="primary">gcvH</name>
    <name evidence="6" type="ORF">FAD_0112</name>
</gene>
<dbReference type="InterPro" id="IPR011053">
    <property type="entry name" value="Single_hybrid_motif"/>
</dbReference>
<comment type="function">
    <text evidence="3">The glycine cleavage system catalyzes the degradation of glycine. The H protein shuttles the methylamine group of glycine from the P protein to the T protein.</text>
</comment>
<dbReference type="GeneID" id="84218602"/>
<reference evidence="6 7" key="1">
    <citation type="submission" date="2011-10" db="EMBL/GenBank/DDBJ databases">
        <title>Metabolic and evolutionary patterns in the extreme acidophile Ferroplasma acidiphilum.</title>
        <authorList>
            <person name="Golyshina O.V."/>
            <person name="Kozyavkin S.A."/>
            <person name="Tatusov R.L."/>
            <person name="Slesarev A.I."/>
            <person name="Golyshin P.N."/>
        </authorList>
    </citation>
    <scope>NUCLEOTIDE SEQUENCE [LARGE SCALE GENOMIC DNA]</scope>
    <source>
        <strain evidence="7">Y</strain>
    </source>
</reference>
<dbReference type="PANTHER" id="PTHR11715:SF3">
    <property type="entry name" value="GLYCINE CLEAVAGE SYSTEM H PROTEIN-RELATED"/>
    <property type="match status" value="1"/>
</dbReference>
<keyword evidence="2 3" id="KW-0450">Lipoyl</keyword>
<dbReference type="STRING" id="74969.FAD_0112"/>
<proteinExistence type="inferred from homology"/>
<dbReference type="OrthoDB" id="9810at2157"/>
<dbReference type="GO" id="GO:0019464">
    <property type="term" value="P:glycine decarboxylation via glycine cleavage system"/>
    <property type="evidence" value="ECO:0007669"/>
    <property type="project" value="UniProtKB-UniRule"/>
</dbReference>
<dbReference type="KEGG" id="fai:FAD_0112"/>
<evidence type="ECO:0000256" key="3">
    <source>
        <dbReference type="HAMAP-Rule" id="MF_00272"/>
    </source>
</evidence>
<comment type="cofactor">
    <cofactor evidence="3">
        <name>(R)-lipoate</name>
        <dbReference type="ChEBI" id="CHEBI:83088"/>
    </cofactor>
    <text evidence="3">Binds 1 lipoyl cofactor covalently.</text>
</comment>
<dbReference type="PROSITE" id="PS50968">
    <property type="entry name" value="BIOTINYL_LIPOYL"/>
    <property type="match status" value="1"/>
</dbReference>
<protein>
    <recommendedName>
        <fullName evidence="3">Probable glycine cleavage system H protein</fullName>
    </recommendedName>
</protein>
<dbReference type="InterPro" id="IPR002930">
    <property type="entry name" value="GCV_H"/>
</dbReference>
<comment type="subunit">
    <text evidence="3">The glycine cleavage system is composed of four proteins: P, T, L and H.</text>
</comment>
<evidence type="ECO:0000313" key="6">
    <source>
        <dbReference type="EMBL" id="ARD84044.1"/>
    </source>
</evidence>
<evidence type="ECO:0000313" key="7">
    <source>
        <dbReference type="Proteomes" id="UP000192050"/>
    </source>
</evidence>
<dbReference type="InterPro" id="IPR000089">
    <property type="entry name" value="Biotin_lipoyl"/>
</dbReference>
<evidence type="ECO:0000256" key="2">
    <source>
        <dbReference type="ARBA" id="ARBA00022823"/>
    </source>
</evidence>
<feature type="domain" description="Lipoyl-binding" evidence="5">
    <location>
        <begin position="23"/>
        <end position="104"/>
    </location>
</feature>
<evidence type="ECO:0000256" key="1">
    <source>
        <dbReference type="ARBA" id="ARBA00009249"/>
    </source>
</evidence>